<keyword evidence="3" id="KW-0813">Transport</keyword>
<comment type="similarity">
    <text evidence="2 12">Belongs to the peptidase C54 family.</text>
</comment>
<dbReference type="GO" id="GO:0016485">
    <property type="term" value="P:protein processing"/>
    <property type="evidence" value="ECO:0007669"/>
    <property type="project" value="TreeGrafter"/>
</dbReference>
<comment type="catalytic activity">
    <reaction evidence="10">
        <text>[protein]-C-terminal L-amino acid-glycyl-phosphatidylserine + H2O = [protein]-C-terminal L-amino acid-glycine + a 1,2-diacyl-sn-glycero-3-phospho-L-serine</text>
        <dbReference type="Rhea" id="RHEA:67576"/>
        <dbReference type="Rhea" id="RHEA-COMP:17324"/>
        <dbReference type="Rhea" id="RHEA-COMP:17326"/>
        <dbReference type="ChEBI" id="CHEBI:15377"/>
        <dbReference type="ChEBI" id="CHEBI:57262"/>
        <dbReference type="ChEBI" id="CHEBI:172940"/>
        <dbReference type="ChEBI" id="CHEBI:172942"/>
    </reaction>
    <physiologicalReaction direction="left-to-right" evidence="10">
        <dbReference type="Rhea" id="RHEA:67577"/>
    </physiologicalReaction>
</comment>
<gene>
    <name evidence="14" type="ORF">CR201_G0047112</name>
</gene>
<evidence type="ECO:0000256" key="4">
    <source>
        <dbReference type="ARBA" id="ARBA00022490"/>
    </source>
</evidence>
<accession>A0A2J8S109</accession>
<proteinExistence type="inferred from homology"/>
<dbReference type="GO" id="GO:0015031">
    <property type="term" value="P:protein transport"/>
    <property type="evidence" value="ECO:0007669"/>
    <property type="project" value="UniProtKB-KW"/>
</dbReference>
<evidence type="ECO:0000256" key="1">
    <source>
        <dbReference type="ARBA" id="ARBA00004496"/>
    </source>
</evidence>
<sequence>GKPRHSLYFIGYQDDFLLYLDPHYCQPTVDVSQANFPLEVLSSSSATERYPMFTLAEGHAQDHSLDDLCSQLSQPTLRLPRTGRLLRAKRPSSEDFVFL</sequence>
<protein>
    <recommendedName>
        <fullName evidence="12">Cysteine protease</fullName>
        <ecNumber evidence="12">3.4.22.-</ecNumber>
    </recommendedName>
</protein>
<evidence type="ECO:0000256" key="6">
    <source>
        <dbReference type="ARBA" id="ARBA00022801"/>
    </source>
</evidence>
<dbReference type="GO" id="GO:0035973">
    <property type="term" value="P:aggrephagy"/>
    <property type="evidence" value="ECO:0007669"/>
    <property type="project" value="TreeGrafter"/>
</dbReference>
<keyword evidence="5 12" id="KW-0645">Protease</keyword>
<dbReference type="PANTHER" id="PTHR22624:SF36">
    <property type="entry name" value="CYSTEINE PROTEASE ATG4D"/>
    <property type="match status" value="1"/>
</dbReference>
<dbReference type="EMBL" id="NDHI03003626">
    <property type="protein sequence ID" value="PNJ14445.1"/>
    <property type="molecule type" value="Genomic_DNA"/>
</dbReference>
<dbReference type="Pfam" id="PF03416">
    <property type="entry name" value="Peptidase_C54"/>
    <property type="match status" value="1"/>
</dbReference>
<keyword evidence="8 12" id="KW-0653">Protein transport</keyword>
<evidence type="ECO:0000259" key="13">
    <source>
        <dbReference type="Pfam" id="PF03416"/>
    </source>
</evidence>
<dbReference type="GO" id="GO:0019786">
    <property type="term" value="F:protein-phosphatidylethanolamide deconjugating activity"/>
    <property type="evidence" value="ECO:0007669"/>
    <property type="project" value="InterPro"/>
</dbReference>
<dbReference type="SUPFAM" id="SSF54001">
    <property type="entry name" value="Cysteine proteinases"/>
    <property type="match status" value="1"/>
</dbReference>
<evidence type="ECO:0000256" key="9">
    <source>
        <dbReference type="ARBA" id="ARBA00023006"/>
    </source>
</evidence>
<dbReference type="AlphaFoldDB" id="A0A2J8S109"/>
<evidence type="ECO:0000256" key="12">
    <source>
        <dbReference type="RuleBase" id="RU363115"/>
    </source>
</evidence>
<feature type="domain" description="Peptidase C54 catalytic" evidence="13">
    <location>
        <begin position="1"/>
        <end position="44"/>
    </location>
</feature>
<keyword evidence="6 12" id="KW-0378">Hydrolase</keyword>
<comment type="caution">
    <text evidence="14">The sequence shown here is derived from an EMBL/GenBank/DDBJ whole genome shotgun (WGS) entry which is preliminary data.</text>
</comment>
<dbReference type="InterPro" id="IPR005078">
    <property type="entry name" value="Peptidase_C54"/>
</dbReference>
<dbReference type="InterPro" id="IPR046792">
    <property type="entry name" value="Peptidase_C54_cat"/>
</dbReference>
<evidence type="ECO:0000256" key="5">
    <source>
        <dbReference type="ARBA" id="ARBA00022670"/>
    </source>
</evidence>
<keyword evidence="7" id="KW-0788">Thiol protease</keyword>
<dbReference type="GO" id="GO:0005737">
    <property type="term" value="C:cytoplasm"/>
    <property type="evidence" value="ECO:0007669"/>
    <property type="project" value="UniProtKB-SubCell"/>
</dbReference>
<dbReference type="PANTHER" id="PTHR22624">
    <property type="entry name" value="CYSTEINE PROTEASE ATG4"/>
    <property type="match status" value="1"/>
</dbReference>
<organism evidence="14">
    <name type="scientific">Pongo abelii</name>
    <name type="common">Sumatran orangutan</name>
    <name type="synonym">Pongo pygmaeus abelii</name>
    <dbReference type="NCBI Taxonomy" id="9601"/>
    <lineage>
        <taxon>Eukaryota</taxon>
        <taxon>Metazoa</taxon>
        <taxon>Chordata</taxon>
        <taxon>Craniata</taxon>
        <taxon>Vertebrata</taxon>
        <taxon>Euteleostomi</taxon>
        <taxon>Mammalia</taxon>
        <taxon>Eutheria</taxon>
        <taxon>Euarchontoglires</taxon>
        <taxon>Primates</taxon>
        <taxon>Haplorrhini</taxon>
        <taxon>Catarrhini</taxon>
        <taxon>Hominidae</taxon>
        <taxon>Pongo</taxon>
    </lineage>
</organism>
<evidence type="ECO:0000256" key="2">
    <source>
        <dbReference type="ARBA" id="ARBA00010958"/>
    </source>
</evidence>
<name>A0A2J8S109_PONAB</name>
<evidence type="ECO:0000256" key="8">
    <source>
        <dbReference type="ARBA" id="ARBA00022927"/>
    </source>
</evidence>
<evidence type="ECO:0000256" key="7">
    <source>
        <dbReference type="ARBA" id="ARBA00022807"/>
    </source>
</evidence>
<dbReference type="GO" id="GO:0000423">
    <property type="term" value="P:mitophagy"/>
    <property type="evidence" value="ECO:0007669"/>
    <property type="project" value="TreeGrafter"/>
</dbReference>
<evidence type="ECO:0000256" key="11">
    <source>
        <dbReference type="ARBA" id="ARBA00029362"/>
    </source>
</evidence>
<feature type="non-terminal residue" evidence="14">
    <location>
        <position position="1"/>
    </location>
</feature>
<comment type="function">
    <text evidence="12">Cysteine protease that plays a key role in autophagy by mediating both proteolytic activation and delipidation of ATG8 family proteins.</text>
</comment>
<keyword evidence="9 12" id="KW-0072">Autophagy</keyword>
<dbReference type="EC" id="3.4.22.-" evidence="12"/>
<dbReference type="InterPro" id="IPR038765">
    <property type="entry name" value="Papain-like_cys_pep_sf"/>
</dbReference>
<reference evidence="14" key="1">
    <citation type="submission" date="2017-12" db="EMBL/GenBank/DDBJ databases">
        <title>High-resolution comparative analysis of great ape genomes.</title>
        <authorList>
            <person name="Pollen A."/>
            <person name="Hastie A."/>
            <person name="Hormozdiari F."/>
            <person name="Dougherty M."/>
            <person name="Liu R."/>
            <person name="Chaisson M."/>
            <person name="Hoppe E."/>
            <person name="Hill C."/>
            <person name="Pang A."/>
            <person name="Hillier L."/>
            <person name="Baker C."/>
            <person name="Armstrong J."/>
            <person name="Shendure J."/>
            <person name="Paten B."/>
            <person name="Wilson R."/>
            <person name="Chao H."/>
            <person name="Schneider V."/>
            <person name="Ventura M."/>
            <person name="Kronenberg Z."/>
            <person name="Murali S."/>
            <person name="Gordon D."/>
            <person name="Cantsilieris S."/>
            <person name="Munson K."/>
            <person name="Nelson B."/>
            <person name="Raja A."/>
            <person name="Underwood J."/>
            <person name="Diekhans M."/>
            <person name="Fiddes I."/>
            <person name="Haussler D."/>
            <person name="Eichler E."/>
        </authorList>
    </citation>
    <scope>NUCLEOTIDE SEQUENCE [LARGE SCALE GENOMIC DNA]</scope>
    <source>
        <strain evidence="14">Susie</strain>
    </source>
</reference>
<dbReference type="GO" id="GO:0000045">
    <property type="term" value="P:autophagosome assembly"/>
    <property type="evidence" value="ECO:0007669"/>
    <property type="project" value="TreeGrafter"/>
</dbReference>
<keyword evidence="4 12" id="KW-0963">Cytoplasm</keyword>
<evidence type="ECO:0000313" key="14">
    <source>
        <dbReference type="EMBL" id="PNJ14445.1"/>
    </source>
</evidence>
<evidence type="ECO:0000256" key="3">
    <source>
        <dbReference type="ARBA" id="ARBA00022448"/>
    </source>
</evidence>
<comment type="subcellular location">
    <subcellularLocation>
        <location evidence="1 12">Cytoplasm</location>
    </subcellularLocation>
</comment>
<dbReference type="GO" id="GO:0034727">
    <property type="term" value="P:piecemeal microautophagy of the nucleus"/>
    <property type="evidence" value="ECO:0007669"/>
    <property type="project" value="TreeGrafter"/>
</dbReference>
<dbReference type="GO" id="GO:0004197">
    <property type="term" value="F:cysteine-type endopeptidase activity"/>
    <property type="evidence" value="ECO:0007669"/>
    <property type="project" value="TreeGrafter"/>
</dbReference>
<comment type="catalytic activity">
    <reaction evidence="11">
        <text>[protein]-C-terminal L-amino acid-glycyl-phosphatidylethanolamide + H2O = [protein]-C-terminal L-amino acid-glycine + a 1,2-diacyl-sn-glycero-3-phosphoethanolamine</text>
        <dbReference type="Rhea" id="RHEA:67548"/>
        <dbReference type="Rhea" id="RHEA-COMP:17323"/>
        <dbReference type="Rhea" id="RHEA-COMP:17324"/>
        <dbReference type="ChEBI" id="CHEBI:15377"/>
        <dbReference type="ChEBI" id="CHEBI:64612"/>
        <dbReference type="ChEBI" id="CHEBI:172940"/>
        <dbReference type="ChEBI" id="CHEBI:172941"/>
    </reaction>
    <physiologicalReaction direction="left-to-right" evidence="11">
        <dbReference type="Rhea" id="RHEA:67549"/>
    </physiologicalReaction>
</comment>
<evidence type="ECO:0000256" key="10">
    <source>
        <dbReference type="ARBA" id="ARBA00029289"/>
    </source>
</evidence>